<evidence type="ECO:0000256" key="1">
    <source>
        <dbReference type="SAM" id="MobiDB-lite"/>
    </source>
</evidence>
<name>E4WU47_OIKDI</name>
<evidence type="ECO:0000313" key="3">
    <source>
        <dbReference type="Proteomes" id="UP000001307"/>
    </source>
</evidence>
<proteinExistence type="predicted"/>
<gene>
    <name evidence="2" type="ORF">GSOID_T00006113001</name>
</gene>
<dbReference type="InParanoid" id="E4WU47"/>
<protein>
    <submittedName>
        <fullName evidence="2">Uncharacterized protein</fullName>
    </submittedName>
</protein>
<evidence type="ECO:0000313" key="2">
    <source>
        <dbReference type="EMBL" id="CBY07032.1"/>
    </source>
</evidence>
<sequence length="185" mass="20817">MTTKKSRSHSPGAVPLRPISVNASSKKPSAVTKSVRSSRGPTDPRSRPSKRAHSSSVPDASPKRRAINFEDARPSKTSKKQTGNWNPTLLRSFGLTCSSMSNENPAPRTEIEDHPDLDFFPIRMSCSTSEPEWYQRILTALPESSSGFIGPKRQPESAEINLCFRKRRFYSDGMKFFNMMEDFNF</sequence>
<dbReference type="EMBL" id="FN653016">
    <property type="protein sequence ID" value="CBY07032.1"/>
    <property type="molecule type" value="Genomic_DNA"/>
</dbReference>
<dbReference type="AlphaFoldDB" id="E4WU47"/>
<feature type="compositionally biased region" description="Polar residues" evidence="1">
    <location>
        <begin position="21"/>
        <end position="40"/>
    </location>
</feature>
<keyword evidence="3" id="KW-1185">Reference proteome</keyword>
<dbReference type="Proteomes" id="UP000001307">
    <property type="component" value="Unassembled WGS sequence"/>
</dbReference>
<reference evidence="2" key="1">
    <citation type="journal article" date="2010" name="Science">
        <title>Plasticity of animal genome architecture unmasked by rapid evolution of a pelagic tunicate.</title>
        <authorList>
            <person name="Denoeud F."/>
            <person name="Henriet S."/>
            <person name="Mungpakdee S."/>
            <person name="Aury J.M."/>
            <person name="Da Silva C."/>
            <person name="Brinkmann H."/>
            <person name="Mikhaleva J."/>
            <person name="Olsen L.C."/>
            <person name="Jubin C."/>
            <person name="Canestro C."/>
            <person name="Bouquet J.M."/>
            <person name="Danks G."/>
            <person name="Poulain J."/>
            <person name="Campsteijn C."/>
            <person name="Adamski M."/>
            <person name="Cross I."/>
            <person name="Yadetie F."/>
            <person name="Muffato M."/>
            <person name="Louis A."/>
            <person name="Butcher S."/>
            <person name="Tsagkogeorga G."/>
            <person name="Konrad A."/>
            <person name="Singh S."/>
            <person name="Jensen M.F."/>
            <person name="Cong E.H."/>
            <person name="Eikeseth-Otteraa H."/>
            <person name="Noel B."/>
            <person name="Anthouard V."/>
            <person name="Porcel B.M."/>
            <person name="Kachouri-Lafond R."/>
            <person name="Nishino A."/>
            <person name="Ugolini M."/>
            <person name="Chourrout P."/>
            <person name="Nishida H."/>
            <person name="Aasland R."/>
            <person name="Huzurbazar S."/>
            <person name="Westhof E."/>
            <person name="Delsuc F."/>
            <person name="Lehrach H."/>
            <person name="Reinhardt R."/>
            <person name="Weissenbach J."/>
            <person name="Roy S.W."/>
            <person name="Artiguenave F."/>
            <person name="Postlethwait J.H."/>
            <person name="Manak J.R."/>
            <person name="Thompson E.M."/>
            <person name="Jaillon O."/>
            <person name="Du Pasquier L."/>
            <person name="Boudinot P."/>
            <person name="Liberles D.A."/>
            <person name="Volff J.N."/>
            <person name="Philippe H."/>
            <person name="Lenhard B."/>
            <person name="Roest Crollius H."/>
            <person name="Wincker P."/>
            <person name="Chourrout D."/>
        </authorList>
    </citation>
    <scope>NUCLEOTIDE SEQUENCE [LARGE SCALE GENOMIC DNA]</scope>
</reference>
<organism evidence="2">
    <name type="scientific">Oikopleura dioica</name>
    <name type="common">Tunicate</name>
    <dbReference type="NCBI Taxonomy" id="34765"/>
    <lineage>
        <taxon>Eukaryota</taxon>
        <taxon>Metazoa</taxon>
        <taxon>Chordata</taxon>
        <taxon>Tunicata</taxon>
        <taxon>Appendicularia</taxon>
        <taxon>Copelata</taxon>
        <taxon>Oikopleuridae</taxon>
        <taxon>Oikopleura</taxon>
    </lineage>
</organism>
<feature type="region of interest" description="Disordered" evidence="1">
    <location>
        <begin position="1"/>
        <end position="87"/>
    </location>
</feature>
<accession>E4WU47</accession>